<dbReference type="EMBL" id="SRLO01015531">
    <property type="protein sequence ID" value="TNN24382.1"/>
    <property type="molecule type" value="Genomic_DNA"/>
</dbReference>
<comment type="caution">
    <text evidence="2">The sequence shown here is derived from an EMBL/GenBank/DDBJ whole genome shotgun (WGS) entry which is preliminary data.</text>
</comment>
<evidence type="ECO:0000256" key="1">
    <source>
        <dbReference type="SAM" id="MobiDB-lite"/>
    </source>
</evidence>
<accession>A0A4Z2E7V1</accession>
<feature type="region of interest" description="Disordered" evidence="1">
    <location>
        <begin position="1"/>
        <end position="29"/>
    </location>
</feature>
<evidence type="ECO:0000313" key="2">
    <source>
        <dbReference type="EMBL" id="TNN24382.1"/>
    </source>
</evidence>
<protein>
    <submittedName>
        <fullName evidence="2">Uncharacterized protein</fullName>
    </submittedName>
</protein>
<dbReference type="Proteomes" id="UP000314294">
    <property type="component" value="Unassembled WGS sequence"/>
</dbReference>
<dbReference type="AlphaFoldDB" id="A0A4Z2E7V1"/>
<proteinExistence type="predicted"/>
<keyword evidence="3" id="KW-1185">Reference proteome</keyword>
<organism evidence="2 3">
    <name type="scientific">Liparis tanakae</name>
    <name type="common">Tanaka's snailfish</name>
    <dbReference type="NCBI Taxonomy" id="230148"/>
    <lineage>
        <taxon>Eukaryota</taxon>
        <taxon>Metazoa</taxon>
        <taxon>Chordata</taxon>
        <taxon>Craniata</taxon>
        <taxon>Vertebrata</taxon>
        <taxon>Euteleostomi</taxon>
        <taxon>Actinopterygii</taxon>
        <taxon>Neopterygii</taxon>
        <taxon>Teleostei</taxon>
        <taxon>Neoteleostei</taxon>
        <taxon>Acanthomorphata</taxon>
        <taxon>Eupercaria</taxon>
        <taxon>Perciformes</taxon>
        <taxon>Cottioidei</taxon>
        <taxon>Cottales</taxon>
        <taxon>Liparidae</taxon>
        <taxon>Liparis</taxon>
    </lineage>
</organism>
<evidence type="ECO:0000313" key="3">
    <source>
        <dbReference type="Proteomes" id="UP000314294"/>
    </source>
</evidence>
<name>A0A4Z2E7V1_9TELE</name>
<sequence>MARSPRSQACPRPSALFLRRGPEGEGQES</sequence>
<reference evidence="2 3" key="1">
    <citation type="submission" date="2019-03" db="EMBL/GenBank/DDBJ databases">
        <title>First draft genome of Liparis tanakae, snailfish: a comprehensive survey of snailfish specific genes.</title>
        <authorList>
            <person name="Kim W."/>
            <person name="Song I."/>
            <person name="Jeong J.-H."/>
            <person name="Kim D."/>
            <person name="Kim S."/>
            <person name="Ryu S."/>
            <person name="Song J.Y."/>
            <person name="Lee S.K."/>
        </authorList>
    </citation>
    <scope>NUCLEOTIDE SEQUENCE [LARGE SCALE GENOMIC DNA]</scope>
    <source>
        <tissue evidence="2">Muscle</tissue>
    </source>
</reference>
<gene>
    <name evidence="2" type="ORF">EYF80_065494</name>
</gene>